<dbReference type="PANTHER" id="PTHR11203">
    <property type="entry name" value="CLEAVAGE AND POLYADENYLATION SPECIFICITY FACTOR FAMILY MEMBER"/>
    <property type="match status" value="1"/>
</dbReference>
<dbReference type="InterPro" id="IPR001279">
    <property type="entry name" value="Metallo-B-lactamas"/>
</dbReference>
<dbReference type="Pfam" id="PF00753">
    <property type="entry name" value="Lactamase_B"/>
    <property type="match status" value="1"/>
</dbReference>
<dbReference type="SUPFAM" id="SSF56281">
    <property type="entry name" value="Metallo-hydrolase/oxidoreductase"/>
    <property type="match status" value="1"/>
</dbReference>
<dbReference type="CDD" id="cd16295">
    <property type="entry name" value="TTHA0252-CPSF-like_MBL-fold"/>
    <property type="match status" value="1"/>
</dbReference>
<dbReference type="Pfam" id="PF07521">
    <property type="entry name" value="RMMBL"/>
    <property type="match status" value="1"/>
</dbReference>
<dbReference type="Gene3D" id="3.60.15.10">
    <property type="entry name" value="Ribonuclease Z/Hydroxyacylglutathione hydrolase-like"/>
    <property type="match status" value="1"/>
</dbReference>
<accession>A0A6P1GLU9</accession>
<sequence length="544" mass="59959">MTHQLTMKFHGAAGTVTGSCMELALGARSILVDCGLFQGSRSLEALNLGSFGFDPRRIDAVILTHAHIDHCGLLPKLAAQGYEGAIWCTQATSDLLEFMLADAGRIQEYEAERRNRRRDRAGDALFEPLYTEEDAISAWRLSRPVALGNWFEPAPGFKARLWNAGHILGSASVELYAGGAHILLSGDLGPDNKAFHADPAAPKGLDHVVCESTYGNRAREKLTIDERRAQLEGVVKEAIARGGNLVIPSFALERTQELLLDLARLSDANRIPNVPIFVDPPLASRAIKVFSSHIDEMEDVDGRDIFRHPSIRYVEDSLESMRLNTVSGAIILAASGMCEAGRIRHHLKHNLFRRESTVLFVGFQAEGTLGRVILDGAQRVRISGEDVNVRAQIRRIDSYSAHADRDELHDWIRDRGKLGGSLFLSHGEGQAVEGLRALVQGDDPAASVIAPQMGERFALPPGAPAKRLETGRVDLNQLAGEDWQNDYADFITNLKRNLYSIKSARARREALDDMRRVLDSYNALREERKARASAGAKPSGRQER</sequence>
<dbReference type="PANTHER" id="PTHR11203:SF37">
    <property type="entry name" value="INTEGRATOR COMPLEX SUBUNIT 11"/>
    <property type="match status" value="1"/>
</dbReference>
<keyword evidence="1 4" id="KW-0378">Hydrolase</keyword>
<evidence type="ECO:0000313" key="5">
    <source>
        <dbReference type="Proteomes" id="UP000464086"/>
    </source>
</evidence>
<dbReference type="InterPro" id="IPR036866">
    <property type="entry name" value="RibonucZ/Hydroxyglut_hydro"/>
</dbReference>
<reference evidence="4 5" key="1">
    <citation type="submission" date="2019-12" db="EMBL/GenBank/DDBJ databases">
        <title>Functional and genomic insights into the Sphingobium yanoikuyae YC-JY1, a bacterium efficiently degrading bisphenol A.</title>
        <authorList>
            <person name="Jia Y."/>
            <person name="Li X."/>
            <person name="Wang J."/>
            <person name="Eltoukhy A."/>
            <person name="Lamraoui I."/>
            <person name="Yan Y."/>
        </authorList>
    </citation>
    <scope>NUCLEOTIDE SEQUENCE [LARGE SCALE GENOMIC DNA]</scope>
    <source>
        <strain evidence="4 5">YC-JY1</strain>
    </source>
</reference>
<dbReference type="EMBL" id="CP047218">
    <property type="protein sequence ID" value="QHD69547.1"/>
    <property type="molecule type" value="Genomic_DNA"/>
</dbReference>
<dbReference type="SMART" id="SM01027">
    <property type="entry name" value="Beta-Casp"/>
    <property type="match status" value="1"/>
</dbReference>
<feature type="domain" description="Metallo-beta-lactamase" evidence="2">
    <location>
        <begin position="17"/>
        <end position="243"/>
    </location>
</feature>
<dbReference type="Pfam" id="PF10996">
    <property type="entry name" value="Beta-Casp"/>
    <property type="match status" value="1"/>
</dbReference>
<evidence type="ECO:0000259" key="2">
    <source>
        <dbReference type="SMART" id="SM00849"/>
    </source>
</evidence>
<dbReference type="InterPro" id="IPR050698">
    <property type="entry name" value="MBL"/>
</dbReference>
<dbReference type="GO" id="GO:0016787">
    <property type="term" value="F:hydrolase activity"/>
    <property type="evidence" value="ECO:0007669"/>
    <property type="project" value="UniProtKB-KW"/>
</dbReference>
<dbReference type="AlphaFoldDB" id="A0A6P1GLU9"/>
<dbReference type="Proteomes" id="UP000464086">
    <property type="component" value="Chromosome"/>
</dbReference>
<dbReference type="InterPro" id="IPR011108">
    <property type="entry name" value="RMMBL"/>
</dbReference>
<dbReference type="GO" id="GO:0004521">
    <property type="term" value="F:RNA endonuclease activity"/>
    <property type="evidence" value="ECO:0007669"/>
    <property type="project" value="TreeGrafter"/>
</dbReference>
<protein>
    <submittedName>
        <fullName evidence="4">MBL fold metallo-hydrolase</fullName>
    </submittedName>
</protein>
<dbReference type="Gene3D" id="3.40.50.10890">
    <property type="match status" value="1"/>
</dbReference>
<evidence type="ECO:0000256" key="1">
    <source>
        <dbReference type="ARBA" id="ARBA00022801"/>
    </source>
</evidence>
<organism evidence="4 5">
    <name type="scientific">Sphingobium yanoikuyae</name>
    <name type="common">Sphingomonas yanoikuyae</name>
    <dbReference type="NCBI Taxonomy" id="13690"/>
    <lineage>
        <taxon>Bacteria</taxon>
        <taxon>Pseudomonadati</taxon>
        <taxon>Pseudomonadota</taxon>
        <taxon>Alphaproteobacteria</taxon>
        <taxon>Sphingomonadales</taxon>
        <taxon>Sphingomonadaceae</taxon>
        <taxon>Sphingobium</taxon>
    </lineage>
</organism>
<evidence type="ECO:0000259" key="3">
    <source>
        <dbReference type="SMART" id="SM01027"/>
    </source>
</evidence>
<dbReference type="InterPro" id="IPR022712">
    <property type="entry name" value="Beta_Casp"/>
</dbReference>
<evidence type="ECO:0000313" key="4">
    <source>
        <dbReference type="EMBL" id="QHD69547.1"/>
    </source>
</evidence>
<name>A0A6P1GLU9_SPHYA</name>
<feature type="domain" description="Beta-Casp" evidence="3">
    <location>
        <begin position="255"/>
        <end position="373"/>
    </location>
</feature>
<gene>
    <name evidence="4" type="ORF">GS397_22545</name>
</gene>
<dbReference type="SMART" id="SM00849">
    <property type="entry name" value="Lactamase_B"/>
    <property type="match status" value="1"/>
</dbReference>
<proteinExistence type="predicted"/>